<evidence type="ECO:0000256" key="7">
    <source>
        <dbReference type="SAM" id="Phobius"/>
    </source>
</evidence>
<organism evidence="9 10">
    <name type="scientific">Clohesyomyces aquaticus</name>
    <dbReference type="NCBI Taxonomy" id="1231657"/>
    <lineage>
        <taxon>Eukaryota</taxon>
        <taxon>Fungi</taxon>
        <taxon>Dikarya</taxon>
        <taxon>Ascomycota</taxon>
        <taxon>Pezizomycotina</taxon>
        <taxon>Dothideomycetes</taxon>
        <taxon>Pleosporomycetidae</taxon>
        <taxon>Pleosporales</taxon>
        <taxon>Lindgomycetaceae</taxon>
        <taxon>Clohesyomyces</taxon>
    </lineage>
</organism>
<keyword evidence="4 7" id="KW-0472">Membrane</keyword>
<evidence type="ECO:0000256" key="5">
    <source>
        <dbReference type="ARBA" id="ARBA00038359"/>
    </source>
</evidence>
<dbReference type="GO" id="GO:0016020">
    <property type="term" value="C:membrane"/>
    <property type="evidence" value="ECO:0007669"/>
    <property type="project" value="UniProtKB-SubCell"/>
</dbReference>
<feature type="transmembrane region" description="Helical" evidence="7">
    <location>
        <begin position="12"/>
        <end position="35"/>
    </location>
</feature>
<feature type="compositionally biased region" description="Polar residues" evidence="6">
    <location>
        <begin position="287"/>
        <end position="300"/>
    </location>
</feature>
<feature type="transmembrane region" description="Helical" evidence="7">
    <location>
        <begin position="126"/>
        <end position="152"/>
    </location>
</feature>
<evidence type="ECO:0000259" key="8">
    <source>
        <dbReference type="Pfam" id="PF20684"/>
    </source>
</evidence>
<evidence type="ECO:0000313" key="10">
    <source>
        <dbReference type="Proteomes" id="UP000193144"/>
    </source>
</evidence>
<evidence type="ECO:0000256" key="6">
    <source>
        <dbReference type="SAM" id="MobiDB-lite"/>
    </source>
</evidence>
<dbReference type="OrthoDB" id="10017208at2759"/>
<name>A0A1Y1YYM4_9PLEO</name>
<keyword evidence="3 7" id="KW-1133">Transmembrane helix</keyword>
<dbReference type="InterPro" id="IPR052337">
    <property type="entry name" value="SAT4-like"/>
</dbReference>
<dbReference type="InterPro" id="IPR049326">
    <property type="entry name" value="Rhodopsin_dom_fungi"/>
</dbReference>
<feature type="transmembrane region" description="Helical" evidence="7">
    <location>
        <begin position="47"/>
        <end position="70"/>
    </location>
</feature>
<evidence type="ECO:0000256" key="3">
    <source>
        <dbReference type="ARBA" id="ARBA00022989"/>
    </source>
</evidence>
<gene>
    <name evidence="9" type="ORF">BCR34DRAFT_605341</name>
</gene>
<dbReference type="Proteomes" id="UP000193144">
    <property type="component" value="Unassembled WGS sequence"/>
</dbReference>
<feature type="transmembrane region" description="Helical" evidence="7">
    <location>
        <begin position="241"/>
        <end position="259"/>
    </location>
</feature>
<dbReference type="EMBL" id="MCFA01000150">
    <property type="protein sequence ID" value="ORY03148.1"/>
    <property type="molecule type" value="Genomic_DNA"/>
</dbReference>
<accession>A0A1Y1YYM4</accession>
<reference evidence="9 10" key="1">
    <citation type="submission" date="2016-07" db="EMBL/GenBank/DDBJ databases">
        <title>Pervasive Adenine N6-methylation of Active Genes in Fungi.</title>
        <authorList>
            <consortium name="DOE Joint Genome Institute"/>
            <person name="Mondo S.J."/>
            <person name="Dannebaum R.O."/>
            <person name="Kuo R.C."/>
            <person name="Labutti K."/>
            <person name="Haridas S."/>
            <person name="Kuo A."/>
            <person name="Salamov A."/>
            <person name="Ahrendt S.R."/>
            <person name="Lipzen A."/>
            <person name="Sullivan W."/>
            <person name="Andreopoulos W.B."/>
            <person name="Clum A."/>
            <person name="Lindquist E."/>
            <person name="Daum C."/>
            <person name="Ramamoorthy G.K."/>
            <person name="Gryganskyi A."/>
            <person name="Culley D."/>
            <person name="Magnuson J.K."/>
            <person name="James T.Y."/>
            <person name="O'Malley M.A."/>
            <person name="Stajich J.E."/>
            <person name="Spatafora J.W."/>
            <person name="Visel A."/>
            <person name="Grigoriev I.V."/>
        </authorList>
    </citation>
    <scope>NUCLEOTIDE SEQUENCE [LARGE SCALE GENOMIC DNA]</scope>
    <source>
        <strain evidence="9 10">CBS 115471</strain>
    </source>
</reference>
<proteinExistence type="inferred from homology"/>
<evidence type="ECO:0000256" key="4">
    <source>
        <dbReference type="ARBA" id="ARBA00023136"/>
    </source>
</evidence>
<feature type="transmembrane region" description="Helical" evidence="7">
    <location>
        <begin position="90"/>
        <end position="114"/>
    </location>
</feature>
<dbReference type="Pfam" id="PF20684">
    <property type="entry name" value="Fung_rhodopsin"/>
    <property type="match status" value="1"/>
</dbReference>
<feature type="domain" description="Rhodopsin" evidence="8">
    <location>
        <begin position="31"/>
        <end position="268"/>
    </location>
</feature>
<evidence type="ECO:0000256" key="1">
    <source>
        <dbReference type="ARBA" id="ARBA00004141"/>
    </source>
</evidence>
<keyword evidence="10" id="KW-1185">Reference proteome</keyword>
<comment type="caution">
    <text evidence="9">The sequence shown here is derived from an EMBL/GenBank/DDBJ whole genome shotgun (WGS) entry which is preliminary data.</text>
</comment>
<feature type="region of interest" description="Disordered" evidence="6">
    <location>
        <begin position="287"/>
        <end position="333"/>
    </location>
</feature>
<dbReference type="STRING" id="1231657.A0A1Y1YYM4"/>
<keyword evidence="2 7" id="KW-0812">Transmembrane</keyword>
<dbReference type="PANTHER" id="PTHR33048:SF57">
    <property type="entry name" value="INTEGRAL MEMBRANE PROTEIN-RELATED"/>
    <property type="match status" value="1"/>
</dbReference>
<feature type="transmembrane region" description="Helical" evidence="7">
    <location>
        <begin position="208"/>
        <end position="229"/>
    </location>
</feature>
<comment type="similarity">
    <text evidence="5">Belongs to the SAT4 family.</text>
</comment>
<dbReference type="AlphaFoldDB" id="A0A1Y1YYM4"/>
<comment type="subcellular location">
    <subcellularLocation>
        <location evidence="1">Membrane</location>
        <topology evidence="1">Multi-pass membrane protein</topology>
    </subcellularLocation>
</comment>
<feature type="transmembrane region" description="Helical" evidence="7">
    <location>
        <begin position="172"/>
        <end position="196"/>
    </location>
</feature>
<protein>
    <recommendedName>
        <fullName evidence="8">Rhodopsin domain-containing protein</fullName>
    </recommendedName>
</protein>
<evidence type="ECO:0000256" key="2">
    <source>
        <dbReference type="ARBA" id="ARBA00022692"/>
    </source>
</evidence>
<sequence length="353" mass="39308">MWVIPESNRDGRAYMIVIIICLVLALLSIILRFWAKRITRSAVDASDLTCLASLVISVGLTAIVWLAYSHGWGDDVMKFTLEYATMASKIFPAIMIIWNSAVCMVRLSMLFFYIRLFHLSGWRIAFWTLVALNISSLIAIILSAFLVCHPFAYSYDKTIVGGYCGDILSLQLFTAIWNLLMDTAIVAVPLPIVWTLKMSNRKKIGVSFMFGMGIIICLMTLTRILLSSYWMNNNPTRKNGAVAFITGLEPIVGVINACLPHLPPVFKRLGSSTFGTTLSKVFNTGASKVSSQKSGENPTIGSYGRDQSHRRKSKMEFDLGRSSDSDTIELTKPTNSYDGNGILVRHDYSVRQV</sequence>
<feature type="compositionally biased region" description="Basic and acidic residues" evidence="6">
    <location>
        <begin position="314"/>
        <end position="324"/>
    </location>
</feature>
<dbReference type="PANTHER" id="PTHR33048">
    <property type="entry name" value="PTH11-LIKE INTEGRAL MEMBRANE PROTEIN (AFU_ORTHOLOGUE AFUA_5G11245)"/>
    <property type="match status" value="1"/>
</dbReference>
<evidence type="ECO:0000313" key="9">
    <source>
        <dbReference type="EMBL" id="ORY03148.1"/>
    </source>
</evidence>